<dbReference type="OrthoDB" id="9812986at2"/>
<dbReference type="PANTHER" id="PTHR24321:SF8">
    <property type="entry name" value="ESTRADIOL 17-BETA-DEHYDROGENASE 8-RELATED"/>
    <property type="match status" value="1"/>
</dbReference>
<evidence type="ECO:0000256" key="1">
    <source>
        <dbReference type="ARBA" id="ARBA00006484"/>
    </source>
</evidence>
<dbReference type="RefSeq" id="WP_131617614.1">
    <property type="nucleotide sequence ID" value="NZ_CP036532.1"/>
</dbReference>
<proteinExistence type="inferred from homology"/>
<dbReference type="PRINTS" id="PR00081">
    <property type="entry name" value="GDHRDH"/>
</dbReference>
<keyword evidence="2" id="KW-0560">Oxidoreductase</keyword>
<dbReference type="Proteomes" id="UP000293719">
    <property type="component" value="Chromosome"/>
</dbReference>
<sequence length="258" mass="27018">MKLENKIAVVTGGGGGIGRQTCRLLAGEGAKIVVADRVLEDAERTAAELSDAGATAVPMHVEMADDDSIRKLAEQSVERFGHIDILVNNAGARVFGPVTDATLEDWAFILDVNLRGPGLSCKYLIPHMRQGGSIINISSANGVVGRPGMALYDASKAGLLALTRSMACDHADQGIRINAVLPGPTLTDFHIKRAAAEGRELDAGLTRPHDDGPGILRRQGLPEEIAAAVVFLATDDASFVTGACFNIDGGLSAIAQRN</sequence>
<dbReference type="CDD" id="cd05233">
    <property type="entry name" value="SDR_c"/>
    <property type="match status" value="1"/>
</dbReference>
<evidence type="ECO:0000256" key="2">
    <source>
        <dbReference type="ARBA" id="ARBA00023002"/>
    </source>
</evidence>
<dbReference type="NCBIfam" id="NF005559">
    <property type="entry name" value="PRK07231.1"/>
    <property type="match status" value="1"/>
</dbReference>
<dbReference type="EMBL" id="CP036532">
    <property type="protein sequence ID" value="QBK31970.1"/>
    <property type="molecule type" value="Genomic_DNA"/>
</dbReference>
<evidence type="ECO:0000313" key="3">
    <source>
        <dbReference type="EMBL" id="QBK31970.1"/>
    </source>
</evidence>
<organism evidence="3 4">
    <name type="scientific">Roseitalea porphyridii</name>
    <dbReference type="NCBI Taxonomy" id="1852022"/>
    <lineage>
        <taxon>Bacteria</taxon>
        <taxon>Pseudomonadati</taxon>
        <taxon>Pseudomonadota</taxon>
        <taxon>Alphaproteobacteria</taxon>
        <taxon>Hyphomicrobiales</taxon>
        <taxon>Ahrensiaceae</taxon>
        <taxon>Roseitalea</taxon>
    </lineage>
</organism>
<dbReference type="SUPFAM" id="SSF51735">
    <property type="entry name" value="NAD(P)-binding Rossmann-fold domains"/>
    <property type="match status" value="1"/>
</dbReference>
<reference evidence="3 4" key="1">
    <citation type="journal article" date="2017" name="Int. J. Syst. Evol. Microbiol.">
        <title>Roseitalea porphyridii gen. nov., sp. nov., isolated from a red alga, and reclassification of Hoeflea suaedae Chung et al. 2013 as Pseudohoeflea suaedae gen. nov., comb. nov.</title>
        <authorList>
            <person name="Hyeon J.W."/>
            <person name="Jeong S.E."/>
            <person name="Baek K."/>
            <person name="Jeon C.O."/>
        </authorList>
    </citation>
    <scope>NUCLEOTIDE SEQUENCE [LARGE SCALE GENOMIC DNA]</scope>
    <source>
        <strain evidence="3 4">MA7-20</strain>
    </source>
</reference>
<comment type="similarity">
    <text evidence="1">Belongs to the short-chain dehydrogenases/reductases (SDR) family.</text>
</comment>
<dbReference type="Pfam" id="PF13561">
    <property type="entry name" value="adh_short_C2"/>
    <property type="match status" value="1"/>
</dbReference>
<evidence type="ECO:0000313" key="4">
    <source>
        <dbReference type="Proteomes" id="UP000293719"/>
    </source>
</evidence>
<keyword evidence="4" id="KW-1185">Reference proteome</keyword>
<dbReference type="InterPro" id="IPR002347">
    <property type="entry name" value="SDR_fam"/>
</dbReference>
<dbReference type="PRINTS" id="PR00080">
    <property type="entry name" value="SDRFAMILY"/>
</dbReference>
<dbReference type="Gene3D" id="3.40.50.720">
    <property type="entry name" value="NAD(P)-binding Rossmann-like Domain"/>
    <property type="match status" value="1"/>
</dbReference>
<protein>
    <submittedName>
        <fullName evidence="3">SDR family oxidoreductase</fullName>
    </submittedName>
</protein>
<dbReference type="InterPro" id="IPR036291">
    <property type="entry name" value="NAD(P)-bd_dom_sf"/>
</dbReference>
<dbReference type="AlphaFoldDB" id="A0A4P6V5Z2"/>
<name>A0A4P6V5Z2_9HYPH</name>
<accession>A0A4P6V5Z2</accession>
<dbReference type="PANTHER" id="PTHR24321">
    <property type="entry name" value="DEHYDROGENASES, SHORT CHAIN"/>
    <property type="match status" value="1"/>
</dbReference>
<dbReference type="FunFam" id="3.40.50.720:FF:000084">
    <property type="entry name" value="Short-chain dehydrogenase reductase"/>
    <property type="match status" value="1"/>
</dbReference>
<dbReference type="GO" id="GO:0016491">
    <property type="term" value="F:oxidoreductase activity"/>
    <property type="evidence" value="ECO:0007669"/>
    <property type="project" value="UniProtKB-KW"/>
</dbReference>
<dbReference type="GeneID" id="90768823"/>
<gene>
    <name evidence="3" type="ORF">E0E05_16070</name>
</gene>
<dbReference type="KEGG" id="rpod:E0E05_16070"/>